<evidence type="ECO:0000313" key="3">
    <source>
        <dbReference type="Proteomes" id="UP000284277"/>
    </source>
</evidence>
<proteinExistence type="predicted"/>
<evidence type="ECO:0000256" key="1">
    <source>
        <dbReference type="SAM" id="SignalP"/>
    </source>
</evidence>
<dbReference type="Proteomes" id="UP000284277">
    <property type="component" value="Unassembled WGS sequence"/>
</dbReference>
<dbReference type="EMBL" id="MCIA01000009">
    <property type="protein sequence ID" value="RKD32869.1"/>
    <property type="molecule type" value="Genomic_DNA"/>
</dbReference>
<dbReference type="AlphaFoldDB" id="A0A419T618"/>
<dbReference type="PROSITE" id="PS51257">
    <property type="entry name" value="PROKAR_LIPOPROTEIN"/>
    <property type="match status" value="1"/>
</dbReference>
<dbReference type="Pfam" id="PF20316">
    <property type="entry name" value="DUF6612"/>
    <property type="match status" value="1"/>
</dbReference>
<comment type="caution">
    <text evidence="2">The sequence shown here is derived from an EMBL/GenBank/DDBJ whole genome shotgun (WGS) entry which is preliminary data.</text>
</comment>
<dbReference type="OrthoDB" id="1935249at2"/>
<evidence type="ECO:0008006" key="4">
    <source>
        <dbReference type="Google" id="ProtNLM"/>
    </source>
</evidence>
<accession>A0A419T618</accession>
<reference evidence="2 3" key="1">
    <citation type="submission" date="2016-08" db="EMBL/GenBank/DDBJ databases">
        <title>A new outlook on sporulation: Clostridium algidixylanolyticum.</title>
        <authorList>
            <person name="Poppleton D.I."/>
            <person name="Gribaldo S."/>
        </authorList>
    </citation>
    <scope>NUCLEOTIDE SEQUENCE [LARGE SCALE GENOMIC DNA]</scope>
    <source>
        <strain evidence="2 3">SPL73</strain>
    </source>
</reference>
<keyword evidence="1" id="KW-0732">Signal</keyword>
<protein>
    <recommendedName>
        <fullName evidence="4">Lipoprotein</fullName>
    </recommendedName>
</protein>
<gene>
    <name evidence="2" type="ORF">BET01_16665</name>
</gene>
<feature type="signal peptide" evidence="1">
    <location>
        <begin position="1"/>
        <end position="21"/>
    </location>
</feature>
<name>A0A419T618_9FIRM</name>
<dbReference type="Gene3D" id="2.50.20.20">
    <property type="match status" value="1"/>
</dbReference>
<feature type="chain" id="PRO_5039386728" description="Lipoprotein" evidence="1">
    <location>
        <begin position="22"/>
        <end position="256"/>
    </location>
</feature>
<dbReference type="RefSeq" id="WP_120196249.1">
    <property type="nucleotide sequence ID" value="NZ_MCIA01000009.1"/>
</dbReference>
<dbReference type="InterPro" id="IPR046720">
    <property type="entry name" value="DUF6612"/>
</dbReference>
<keyword evidence="3" id="KW-1185">Reference proteome</keyword>
<sequence>MKKTLTMFLVFAMAFSMTACAGAKDAKTIYDEATKKTSELTSMDVTSIVNTQMTQGEKKTEMKMNLDMKIADINKDSMRYSATGTTSVMGQDLDISMYYENGYYYMNSMGQKIKYAMDLKEMMEQVKQSTEGASLDSSYMKEITAKKDGDNQVITFTVDAQKMDTYVKDLIAQMGTNLEGVTYNIKEVKGEATVNKDGYFSKSKINMSLDMTAQGETISMVMDTDAAYNNPGQTVEVTAPDLEGYTEVDPSTMGNQ</sequence>
<evidence type="ECO:0000313" key="2">
    <source>
        <dbReference type="EMBL" id="RKD32869.1"/>
    </source>
</evidence>
<organism evidence="2 3">
    <name type="scientific">Lacrimispora algidixylanolytica</name>
    <dbReference type="NCBI Taxonomy" id="94868"/>
    <lineage>
        <taxon>Bacteria</taxon>
        <taxon>Bacillati</taxon>
        <taxon>Bacillota</taxon>
        <taxon>Clostridia</taxon>
        <taxon>Lachnospirales</taxon>
        <taxon>Lachnospiraceae</taxon>
        <taxon>Lacrimispora</taxon>
    </lineage>
</organism>